<dbReference type="PANTHER" id="PTHR35711">
    <property type="entry name" value="EXPRESSED PROTEIN"/>
    <property type="match status" value="1"/>
</dbReference>
<protein>
    <submittedName>
        <fullName evidence="2">Flavoprotein oxygenase</fullName>
    </submittedName>
</protein>
<feature type="compositionally biased region" description="Basic and acidic residues" evidence="1">
    <location>
        <begin position="51"/>
        <end position="83"/>
    </location>
</feature>
<organism evidence="3">
    <name type="scientific">Grosmannia clavigera (strain kw1407 / UAMH 11150)</name>
    <name type="common">Blue stain fungus</name>
    <name type="synonym">Graphiocladiella clavigera</name>
    <dbReference type="NCBI Taxonomy" id="655863"/>
    <lineage>
        <taxon>Eukaryota</taxon>
        <taxon>Fungi</taxon>
        <taxon>Dikarya</taxon>
        <taxon>Ascomycota</taxon>
        <taxon>Pezizomycotina</taxon>
        <taxon>Sordariomycetes</taxon>
        <taxon>Sordariomycetidae</taxon>
        <taxon>Ophiostomatales</taxon>
        <taxon>Ophiostomataceae</taxon>
        <taxon>Leptographium</taxon>
    </lineage>
</organism>
<feature type="compositionally biased region" description="Low complexity" evidence="1">
    <location>
        <begin position="106"/>
        <end position="116"/>
    </location>
</feature>
<name>F0X6Z1_GROCL</name>
<feature type="compositionally biased region" description="Basic and acidic residues" evidence="1">
    <location>
        <begin position="14"/>
        <end position="32"/>
    </location>
</feature>
<dbReference type="EMBL" id="GL629729">
    <property type="protein sequence ID" value="EFX06247.1"/>
    <property type="molecule type" value="Genomic_DNA"/>
</dbReference>
<dbReference type="PANTHER" id="PTHR35711:SF1">
    <property type="entry name" value="ECTODERMAL, ISOFORM F"/>
    <property type="match status" value="1"/>
</dbReference>
<feature type="compositionally biased region" description="Acidic residues" evidence="1">
    <location>
        <begin position="33"/>
        <end position="49"/>
    </location>
</feature>
<dbReference type="Proteomes" id="UP000007796">
    <property type="component" value="Unassembled WGS sequence"/>
</dbReference>
<feature type="compositionally biased region" description="Polar residues" evidence="1">
    <location>
        <begin position="163"/>
        <end position="173"/>
    </location>
</feature>
<keyword evidence="3" id="KW-1185">Reference proteome</keyword>
<gene>
    <name evidence="2" type="ORF">CMQ_6568</name>
</gene>
<feature type="region of interest" description="Disordered" evidence="1">
    <location>
        <begin position="1"/>
        <end position="240"/>
    </location>
</feature>
<feature type="compositionally biased region" description="Basic and acidic residues" evidence="1">
    <location>
        <begin position="395"/>
        <end position="405"/>
    </location>
</feature>
<sequence length="720" mass="78591">MAMPSTEAAVDGQEEAKYEGSAHEDAWTRDERSYEEDEQGHEVAEESFCDDGPRGDVHGSSDSEREEHSGHDHDHNDDHNDEHDEHDEHDDDVFSQHSQSERSPRSSLDGSLDSHGGSSGKKTAKADESYEQHEDGYDDSVHHHQRLPRLSGMSAGSGFSQGGAISNMSQYLEDSTADSGHDGGQSQFVARAVSTSIGGSGGRGAFRTPSARRRQQEQQQGQGETWIASPPTRTASRFRPIQPEPAPLVLLHATLMPTRWAWADVLDRWGEAAEEQAGETEHDAAEGENSEGSPGSPGTPSRAFRRLHTAWCRLQSFLNGETVSERGVLLPHPQNDFEVLEERLLEALELPVRRRARILECGHYLGPVDDDDDDGDDGYEDEDSVAGEDEDLDEDHDHSETDTAHGGDSSISRHKERRHWCGMCRAEIRYEPLRAERVFRVKVYASNGLMTAGAWAACWREMERVDVEIEPVVTDAALLRELSRIRATQETKTNSAGWKQQHESASLTALLMAAGRVILRDHKRMAITVLSGLVIMLVALRTATAPLEVIVSAGMPGVVPPVVPVVSAEAAVKAEPLMRELAVAAGRQPVTDTIAGMDAVPTTTTVETVTQRQTVQVFETVTERVTATERVRTTETVTATESANKAKKVFEIEAARTVAQMDVDSVAAEYGLELVADKKSTAGQPGFSPVDAKPEYIVAGSLGGSCCDRSSCCDRDVALF</sequence>
<feature type="compositionally biased region" description="Basic and acidic residues" evidence="1">
    <location>
        <begin position="124"/>
        <end position="142"/>
    </location>
</feature>
<feature type="compositionally biased region" description="Acidic residues" evidence="1">
    <location>
        <begin position="368"/>
        <end position="394"/>
    </location>
</feature>
<feature type="compositionally biased region" description="Low complexity" evidence="1">
    <location>
        <begin position="290"/>
        <end position="301"/>
    </location>
</feature>
<feature type="region of interest" description="Disordered" evidence="1">
    <location>
        <begin position="365"/>
        <end position="412"/>
    </location>
</feature>
<proteinExistence type="predicted"/>
<dbReference type="GeneID" id="25980015"/>
<evidence type="ECO:0000256" key="1">
    <source>
        <dbReference type="SAM" id="MobiDB-lite"/>
    </source>
</evidence>
<dbReference type="AlphaFoldDB" id="F0X6Z1"/>
<dbReference type="OrthoDB" id="5369448at2759"/>
<feature type="compositionally biased region" description="Acidic residues" evidence="1">
    <location>
        <begin position="84"/>
        <end position="93"/>
    </location>
</feature>
<dbReference type="InParanoid" id="F0X6Z1"/>
<feature type="compositionally biased region" description="Polar residues" evidence="1">
    <location>
        <begin position="184"/>
        <end position="197"/>
    </location>
</feature>
<dbReference type="RefSeq" id="XP_014175729.1">
    <property type="nucleotide sequence ID" value="XM_014320254.1"/>
</dbReference>
<feature type="region of interest" description="Disordered" evidence="1">
    <location>
        <begin position="272"/>
        <end position="302"/>
    </location>
</feature>
<reference evidence="2 3" key="1">
    <citation type="journal article" date="2011" name="Proc. Natl. Acad. Sci. U.S.A.">
        <title>Genome and transcriptome analyses of the mountain pine beetle-fungal symbiont Grosmannia clavigera, a lodgepole pine pathogen.</title>
        <authorList>
            <person name="DiGuistini S."/>
            <person name="Wang Y."/>
            <person name="Liao N.Y."/>
            <person name="Taylor G."/>
            <person name="Tanguay P."/>
            <person name="Feau N."/>
            <person name="Henrissat B."/>
            <person name="Chan S.K."/>
            <person name="Hesse-Orce U."/>
            <person name="Alamouti S.M."/>
            <person name="Tsui C.K.M."/>
            <person name="Docking R.T."/>
            <person name="Levasseur A."/>
            <person name="Haridas S."/>
            <person name="Robertson G."/>
            <person name="Birol I."/>
            <person name="Holt R.A."/>
            <person name="Marra M.A."/>
            <person name="Hamelin R.C."/>
            <person name="Hirst M."/>
            <person name="Jones S.J.M."/>
            <person name="Bohlmann J."/>
            <person name="Breuil C."/>
        </authorList>
    </citation>
    <scope>NUCLEOTIDE SEQUENCE [LARGE SCALE GENOMIC DNA]</scope>
    <source>
        <strain evidence="3">kw1407 / UAMH 11150</strain>
    </source>
</reference>
<dbReference type="STRING" id="655863.F0X6Z1"/>
<dbReference type="eggNOG" id="ENOG502SAW3">
    <property type="taxonomic scope" value="Eukaryota"/>
</dbReference>
<dbReference type="HOGENOM" id="CLU_384041_0_0_1"/>
<evidence type="ECO:0000313" key="3">
    <source>
        <dbReference type="Proteomes" id="UP000007796"/>
    </source>
</evidence>
<accession>F0X6Z1</accession>
<evidence type="ECO:0000313" key="2">
    <source>
        <dbReference type="EMBL" id="EFX06247.1"/>
    </source>
</evidence>